<dbReference type="InterPro" id="IPR036583">
    <property type="entry name" value="23S_rRNA_IVS_sf"/>
</dbReference>
<name>A0ABY7VVF8_9BACT</name>
<dbReference type="NCBIfam" id="NF008912">
    <property type="entry name" value="PRK12275.1-6"/>
    <property type="match status" value="1"/>
</dbReference>
<dbReference type="NCBIfam" id="TIGR02436">
    <property type="entry name" value="four helix bundle protein"/>
    <property type="match status" value="1"/>
</dbReference>
<dbReference type="CDD" id="cd16377">
    <property type="entry name" value="23S_rRNA_IVP_like"/>
    <property type="match status" value="1"/>
</dbReference>
<sequence length="113" mass="12719">MAFEDLEVWKRSAALSAEVYLVLKDLKDYGFKDQITRSCLSISSNVAEGIERKTSKDTLKFLTYSQGSCAEFRSQTYIGIKINYIPSKIGHQWVQESKEISAMIIGLSKSIAN</sequence>
<dbReference type="EMBL" id="CP117812">
    <property type="protein sequence ID" value="WDE98210.1"/>
    <property type="molecule type" value="Genomic_DNA"/>
</dbReference>
<gene>
    <name evidence="1" type="ORF">PQO03_20545</name>
</gene>
<dbReference type="PANTHER" id="PTHR38471:SF2">
    <property type="entry name" value="FOUR HELIX BUNDLE PROTEIN"/>
    <property type="match status" value="1"/>
</dbReference>
<dbReference type="RefSeq" id="WP_274153048.1">
    <property type="nucleotide sequence ID" value="NZ_CP117812.1"/>
</dbReference>
<dbReference type="InterPro" id="IPR012657">
    <property type="entry name" value="23S_rRNA-intervening_sequence"/>
</dbReference>
<accession>A0ABY7VVF8</accession>
<organism evidence="1 2">
    <name type="scientific">Lentisphaera profundi</name>
    <dbReference type="NCBI Taxonomy" id="1658616"/>
    <lineage>
        <taxon>Bacteria</taxon>
        <taxon>Pseudomonadati</taxon>
        <taxon>Lentisphaerota</taxon>
        <taxon>Lentisphaeria</taxon>
        <taxon>Lentisphaerales</taxon>
        <taxon>Lentisphaeraceae</taxon>
        <taxon>Lentisphaera</taxon>
    </lineage>
</organism>
<evidence type="ECO:0000313" key="1">
    <source>
        <dbReference type="EMBL" id="WDE98210.1"/>
    </source>
</evidence>
<keyword evidence="2" id="KW-1185">Reference proteome</keyword>
<dbReference type="Pfam" id="PF05635">
    <property type="entry name" value="23S_rRNA_IVP"/>
    <property type="match status" value="1"/>
</dbReference>
<reference evidence="1 2" key="1">
    <citation type="submission" date="2023-02" db="EMBL/GenBank/DDBJ databases">
        <title>Genome sequence of Lentisphaera profundi SAORIC-696.</title>
        <authorList>
            <person name="Kim e."/>
            <person name="Cho J.-C."/>
            <person name="Choi A."/>
            <person name="Kang I."/>
        </authorList>
    </citation>
    <scope>NUCLEOTIDE SEQUENCE [LARGE SCALE GENOMIC DNA]</scope>
    <source>
        <strain evidence="1 2">SAORIC-696</strain>
    </source>
</reference>
<dbReference type="Proteomes" id="UP001214250">
    <property type="component" value="Chromosome 2"/>
</dbReference>
<dbReference type="PANTHER" id="PTHR38471">
    <property type="entry name" value="FOUR HELIX BUNDLE PROTEIN"/>
    <property type="match status" value="1"/>
</dbReference>
<dbReference type="Gene3D" id="1.20.1440.60">
    <property type="entry name" value="23S rRNA-intervening sequence"/>
    <property type="match status" value="1"/>
</dbReference>
<proteinExistence type="predicted"/>
<protein>
    <submittedName>
        <fullName evidence="1">Four helix bundle protein</fullName>
    </submittedName>
</protein>
<evidence type="ECO:0000313" key="2">
    <source>
        <dbReference type="Proteomes" id="UP001214250"/>
    </source>
</evidence>
<dbReference type="SUPFAM" id="SSF158446">
    <property type="entry name" value="IVS-encoded protein-like"/>
    <property type="match status" value="1"/>
</dbReference>